<dbReference type="EMBL" id="BART01008489">
    <property type="protein sequence ID" value="GAG54514.1"/>
    <property type="molecule type" value="Genomic_DNA"/>
</dbReference>
<reference evidence="1" key="1">
    <citation type="journal article" date="2014" name="Front. Microbiol.">
        <title>High frequency of phylogenetically diverse reductive dehalogenase-homologous genes in deep subseafloor sedimentary metagenomes.</title>
        <authorList>
            <person name="Kawai M."/>
            <person name="Futagami T."/>
            <person name="Toyoda A."/>
            <person name="Takaki Y."/>
            <person name="Nishi S."/>
            <person name="Hori S."/>
            <person name="Arai W."/>
            <person name="Tsubouchi T."/>
            <person name="Morono Y."/>
            <person name="Uchiyama I."/>
            <person name="Ito T."/>
            <person name="Fujiyama A."/>
            <person name="Inagaki F."/>
            <person name="Takami H."/>
        </authorList>
    </citation>
    <scope>NUCLEOTIDE SEQUENCE</scope>
    <source>
        <strain evidence="1">Expedition CK06-06</strain>
    </source>
</reference>
<accession>X0YF00</accession>
<dbReference type="AlphaFoldDB" id="X0YF00"/>
<evidence type="ECO:0000313" key="1">
    <source>
        <dbReference type="EMBL" id="GAG54514.1"/>
    </source>
</evidence>
<proteinExistence type="predicted"/>
<organism evidence="1">
    <name type="scientific">marine sediment metagenome</name>
    <dbReference type="NCBI Taxonomy" id="412755"/>
    <lineage>
        <taxon>unclassified sequences</taxon>
        <taxon>metagenomes</taxon>
        <taxon>ecological metagenomes</taxon>
    </lineage>
</organism>
<name>X0YF00_9ZZZZ</name>
<comment type="caution">
    <text evidence="1">The sequence shown here is derived from an EMBL/GenBank/DDBJ whole genome shotgun (WGS) entry which is preliminary data.</text>
</comment>
<protein>
    <submittedName>
        <fullName evidence="1">Uncharacterized protein</fullName>
    </submittedName>
</protein>
<gene>
    <name evidence="1" type="ORF">S01H4_19081</name>
</gene>
<sequence length="44" mass="4971">MVNIPARLVRIVTSLIKTCFTGWLKVNFNHGIIGKIEKGPNYID</sequence>